<keyword evidence="1" id="KW-0472">Membrane</keyword>
<feature type="transmembrane region" description="Helical" evidence="1">
    <location>
        <begin position="20"/>
        <end position="40"/>
    </location>
</feature>
<protein>
    <submittedName>
        <fullName evidence="2">Uncharacterized protein</fullName>
    </submittedName>
</protein>
<reference evidence="2 3" key="1">
    <citation type="journal article" date="2012" name="J. Bacteriol.">
        <title>Draft Genome Sequence of the Extremely Halophilic Archaeon Halogranum salarium B-1T.</title>
        <authorList>
            <person name="Kim K.K."/>
            <person name="Lee K.C."/>
            <person name="Lee J.S."/>
        </authorList>
    </citation>
    <scope>NUCLEOTIDE SEQUENCE [LARGE SCALE GENOMIC DNA]</scope>
    <source>
        <strain evidence="2 3">B-1</strain>
    </source>
</reference>
<dbReference type="Proteomes" id="UP000007813">
    <property type="component" value="Unassembled WGS sequence"/>
</dbReference>
<evidence type="ECO:0000313" key="2">
    <source>
        <dbReference type="EMBL" id="EJN61594.1"/>
    </source>
</evidence>
<sequence length="42" mass="4929">MVVYYLLATDIFTHYRSTRLLMNVRLVALSTLVGFCPFAFER</sequence>
<dbReference type="AlphaFoldDB" id="J3JI60"/>
<evidence type="ECO:0000313" key="3">
    <source>
        <dbReference type="Proteomes" id="UP000007813"/>
    </source>
</evidence>
<proteinExistence type="predicted"/>
<gene>
    <name evidence="2" type="ORF">HSB1_06350</name>
</gene>
<accession>J3JI60</accession>
<organism evidence="2 3">
    <name type="scientific">Halogranum salarium B-1</name>
    <dbReference type="NCBI Taxonomy" id="1210908"/>
    <lineage>
        <taxon>Archaea</taxon>
        <taxon>Methanobacteriati</taxon>
        <taxon>Methanobacteriota</taxon>
        <taxon>Stenosarchaea group</taxon>
        <taxon>Halobacteria</taxon>
        <taxon>Halobacteriales</taxon>
        <taxon>Haloferacaceae</taxon>
    </lineage>
</organism>
<dbReference type="EMBL" id="ALJD01000002">
    <property type="protein sequence ID" value="EJN61594.1"/>
    <property type="molecule type" value="Genomic_DNA"/>
</dbReference>
<keyword evidence="1" id="KW-1133">Transmembrane helix</keyword>
<name>J3JI60_9EURY</name>
<comment type="caution">
    <text evidence="2">The sequence shown here is derived from an EMBL/GenBank/DDBJ whole genome shotgun (WGS) entry which is preliminary data.</text>
</comment>
<keyword evidence="1" id="KW-0812">Transmembrane</keyword>
<evidence type="ECO:0000256" key="1">
    <source>
        <dbReference type="SAM" id="Phobius"/>
    </source>
</evidence>